<feature type="transmembrane region" description="Helical" evidence="1">
    <location>
        <begin position="101"/>
        <end position="120"/>
    </location>
</feature>
<sequence>MSDSSNDKVKNKKDTNDFVKNIKNGLMKEKAVNKSEYIFAIIANLIILYIANNIMNWNLSFISATFSQVLWVINLAIGSAIIGNILFLFYDPSWFRHILKVFINILGLIVVYTFYIIFPLSFSHNLVSLGVIFALIVMIIAFALATAFEVFKLFFEIYQRTKS</sequence>
<keyword evidence="3" id="KW-1185">Reference proteome</keyword>
<feature type="transmembrane region" description="Helical" evidence="1">
    <location>
        <begin position="69"/>
        <end position="89"/>
    </location>
</feature>
<feature type="transmembrane region" description="Helical" evidence="1">
    <location>
        <begin position="126"/>
        <end position="155"/>
    </location>
</feature>
<reference evidence="3" key="1">
    <citation type="journal article" date="2022" name="Microbiol. Resour. Announc.">
        <title>Draft Genome Sequence of a Methanogenic Archaeon from West Spitsbergen Permafrost.</title>
        <authorList>
            <person name="Trubitsyn V."/>
            <person name="Rivkina E."/>
            <person name="Shcherbakova V."/>
        </authorList>
    </citation>
    <scope>NUCLEOTIDE SEQUENCE [LARGE SCALE GENOMIC DNA]</scope>
    <source>
        <strain evidence="3">VT</strain>
    </source>
</reference>
<keyword evidence="1" id="KW-0812">Transmembrane</keyword>
<dbReference type="Proteomes" id="UP000825933">
    <property type="component" value="Unassembled WGS sequence"/>
</dbReference>
<comment type="caution">
    <text evidence="2">The sequence shown here is derived from an EMBL/GenBank/DDBJ whole genome shotgun (WGS) entry which is preliminary data.</text>
</comment>
<proteinExistence type="predicted"/>
<feature type="transmembrane region" description="Helical" evidence="1">
    <location>
        <begin position="37"/>
        <end position="57"/>
    </location>
</feature>
<gene>
    <name evidence="2" type="ORF">K8N75_10770</name>
</gene>
<accession>A0A8T5V0L0</accession>
<dbReference type="AlphaFoldDB" id="A0A8T5V0L0"/>
<keyword evidence="1" id="KW-1133">Transmembrane helix</keyword>
<evidence type="ECO:0000256" key="1">
    <source>
        <dbReference type="SAM" id="Phobius"/>
    </source>
</evidence>
<evidence type="ECO:0000313" key="3">
    <source>
        <dbReference type="Proteomes" id="UP000825933"/>
    </source>
</evidence>
<keyword evidence="1" id="KW-0472">Membrane</keyword>
<dbReference type="RefSeq" id="WP_223792069.1">
    <property type="nucleotide sequence ID" value="NZ_JAIOUQ010000013.1"/>
</dbReference>
<organism evidence="2 3">
    <name type="scientific">Methanobacterium spitsbergense</name>
    <dbReference type="NCBI Taxonomy" id="2874285"/>
    <lineage>
        <taxon>Archaea</taxon>
        <taxon>Methanobacteriati</taxon>
        <taxon>Methanobacteriota</taxon>
        <taxon>Methanomada group</taxon>
        <taxon>Methanobacteria</taxon>
        <taxon>Methanobacteriales</taxon>
        <taxon>Methanobacteriaceae</taxon>
        <taxon>Methanobacterium</taxon>
    </lineage>
</organism>
<dbReference type="EMBL" id="JAIOUQ010000013">
    <property type="protein sequence ID" value="MBZ2166519.1"/>
    <property type="molecule type" value="Genomic_DNA"/>
</dbReference>
<evidence type="ECO:0000313" key="2">
    <source>
        <dbReference type="EMBL" id="MBZ2166519.1"/>
    </source>
</evidence>
<protein>
    <submittedName>
        <fullName evidence="2">Uncharacterized protein</fullName>
    </submittedName>
</protein>
<name>A0A8T5V0L0_9EURY</name>